<gene>
    <name evidence="2" type="ORF">ILEXP_LOCUS58476</name>
</gene>
<comment type="caution">
    <text evidence="2">The sequence shown here is derived from an EMBL/GenBank/DDBJ whole genome shotgun (WGS) entry which is preliminary data.</text>
</comment>
<name>A0ABC8V3F3_9AQUA</name>
<evidence type="ECO:0000313" key="2">
    <source>
        <dbReference type="EMBL" id="CAK9187865.1"/>
    </source>
</evidence>
<organism evidence="2 3">
    <name type="scientific">Ilex paraguariensis</name>
    <name type="common">yerba mate</name>
    <dbReference type="NCBI Taxonomy" id="185542"/>
    <lineage>
        <taxon>Eukaryota</taxon>
        <taxon>Viridiplantae</taxon>
        <taxon>Streptophyta</taxon>
        <taxon>Embryophyta</taxon>
        <taxon>Tracheophyta</taxon>
        <taxon>Spermatophyta</taxon>
        <taxon>Magnoliopsida</taxon>
        <taxon>eudicotyledons</taxon>
        <taxon>Gunneridae</taxon>
        <taxon>Pentapetalae</taxon>
        <taxon>asterids</taxon>
        <taxon>campanulids</taxon>
        <taxon>Aquifoliales</taxon>
        <taxon>Aquifoliaceae</taxon>
        <taxon>Ilex</taxon>
    </lineage>
</organism>
<evidence type="ECO:0000313" key="3">
    <source>
        <dbReference type="Proteomes" id="UP001642360"/>
    </source>
</evidence>
<dbReference type="Proteomes" id="UP001642360">
    <property type="component" value="Unassembled WGS sequence"/>
</dbReference>
<dbReference type="InterPro" id="IPR056466">
    <property type="entry name" value="Spectrin_DBS"/>
</dbReference>
<keyword evidence="3" id="KW-1185">Reference proteome</keyword>
<dbReference type="AlphaFoldDB" id="A0ABC8V3F3"/>
<evidence type="ECO:0000259" key="1">
    <source>
        <dbReference type="Pfam" id="PF23289"/>
    </source>
</evidence>
<dbReference type="EMBL" id="CAUOFW020010187">
    <property type="protein sequence ID" value="CAK9187865.1"/>
    <property type="molecule type" value="Genomic_DNA"/>
</dbReference>
<reference evidence="2 3" key="1">
    <citation type="submission" date="2024-02" db="EMBL/GenBank/DDBJ databases">
        <authorList>
            <person name="Vignale AGUSTIN F."/>
            <person name="Sosa J E."/>
            <person name="Modenutti C."/>
        </authorList>
    </citation>
    <scope>NUCLEOTIDE SEQUENCE [LARGE SCALE GENOMIC DNA]</scope>
</reference>
<protein>
    <recommendedName>
        <fullName evidence="1">Guanine nucleotide exchange factor DBS-like spectrin-like domain-containing protein</fullName>
    </recommendedName>
</protein>
<feature type="domain" description="Guanine nucleotide exchange factor DBS-like spectrin-like" evidence="1">
    <location>
        <begin position="2"/>
        <end position="63"/>
    </location>
</feature>
<dbReference type="Pfam" id="PF23289">
    <property type="entry name" value="Spectrin_5"/>
    <property type="match status" value="1"/>
</dbReference>
<accession>A0ABC8V3F3</accession>
<feature type="non-terminal residue" evidence="2">
    <location>
        <position position="106"/>
    </location>
</feature>
<sequence length="106" mass="11835">MLLELEQFIASADAFNVSGTDDLYVLQEDGVSPESKALVTQVLQRIEDVTVMCEKHITNLRRLLVKPNRPIQSVSPEVVTNNARELAAEENQKEFNSCFSNGLAEK</sequence>
<proteinExistence type="predicted"/>